<dbReference type="RefSeq" id="XP_024730366.1">
    <property type="nucleotide sequence ID" value="XM_024887367.1"/>
</dbReference>
<evidence type="ECO:0000259" key="1">
    <source>
        <dbReference type="Pfam" id="PF20150"/>
    </source>
</evidence>
<reference evidence="2 3" key="1">
    <citation type="submission" date="2016-04" db="EMBL/GenBank/DDBJ databases">
        <title>A degradative enzymes factory behind the ericoid mycorrhizal symbiosis.</title>
        <authorList>
            <consortium name="DOE Joint Genome Institute"/>
            <person name="Martino E."/>
            <person name="Morin E."/>
            <person name="Grelet G."/>
            <person name="Kuo A."/>
            <person name="Kohler A."/>
            <person name="Daghino S."/>
            <person name="Barry K."/>
            <person name="Choi C."/>
            <person name="Cichocki N."/>
            <person name="Clum A."/>
            <person name="Copeland A."/>
            <person name="Hainaut M."/>
            <person name="Haridas S."/>
            <person name="Labutti K."/>
            <person name="Lindquist E."/>
            <person name="Lipzen A."/>
            <person name="Khouja H.-R."/>
            <person name="Murat C."/>
            <person name="Ohm R."/>
            <person name="Olson A."/>
            <person name="Spatafora J."/>
            <person name="Veneault-Fourrey C."/>
            <person name="Henrissat B."/>
            <person name="Grigoriev I."/>
            <person name="Martin F."/>
            <person name="Perotto S."/>
        </authorList>
    </citation>
    <scope>NUCLEOTIDE SEQUENCE [LARGE SCALE GENOMIC DNA]</scope>
    <source>
        <strain evidence="2 3">E</strain>
    </source>
</reference>
<gene>
    <name evidence="2" type="ORF">K444DRAFT_668070</name>
</gene>
<name>A0A2J6SRS7_9HELO</name>
<dbReference type="InterPro" id="IPR045518">
    <property type="entry name" value="2EXR"/>
</dbReference>
<evidence type="ECO:0000313" key="2">
    <source>
        <dbReference type="EMBL" id="PMD53462.1"/>
    </source>
</evidence>
<dbReference type="AlphaFoldDB" id="A0A2J6SRS7"/>
<dbReference type="EMBL" id="KZ613872">
    <property type="protein sequence ID" value="PMD53462.1"/>
    <property type="molecule type" value="Genomic_DNA"/>
</dbReference>
<dbReference type="Proteomes" id="UP000235371">
    <property type="component" value="Unassembled WGS sequence"/>
</dbReference>
<accession>A0A2J6SRS7</accession>
<evidence type="ECO:0000313" key="3">
    <source>
        <dbReference type="Proteomes" id="UP000235371"/>
    </source>
</evidence>
<proteinExistence type="predicted"/>
<organism evidence="2 3">
    <name type="scientific">Hyaloscypha bicolor E</name>
    <dbReference type="NCBI Taxonomy" id="1095630"/>
    <lineage>
        <taxon>Eukaryota</taxon>
        <taxon>Fungi</taxon>
        <taxon>Dikarya</taxon>
        <taxon>Ascomycota</taxon>
        <taxon>Pezizomycotina</taxon>
        <taxon>Leotiomycetes</taxon>
        <taxon>Helotiales</taxon>
        <taxon>Hyaloscyphaceae</taxon>
        <taxon>Hyaloscypha</taxon>
        <taxon>Hyaloscypha bicolor</taxon>
    </lineage>
</organism>
<dbReference type="PANTHER" id="PTHR35910">
    <property type="entry name" value="2EXR DOMAIN-CONTAINING PROTEIN"/>
    <property type="match status" value="1"/>
</dbReference>
<dbReference type="PANTHER" id="PTHR35910:SF6">
    <property type="entry name" value="2EXR DOMAIN-CONTAINING PROTEIN"/>
    <property type="match status" value="1"/>
</dbReference>
<dbReference type="GeneID" id="36595443"/>
<feature type="domain" description="2EXR" evidence="1">
    <location>
        <begin position="21"/>
        <end position="104"/>
    </location>
</feature>
<sequence>MAHLATKWPNSPPLDSMPETFTEFPDLLLEIQREIWTYLLPGPRVIHIMGSPRAKGQCFVDMIENPLLLRICQESRAIACKRYRLSFEPHLRRPIYFDFSSDILLMQNEKVLSMFFERSKGSITSEVTMVKVLAIGLPFEETAASLHVISRLLFVMAIHTGVINAATRFGNLREIFLLTTEPRRSDFENALLSDEYLTKMRMSYSGLQDPYALKRREFLKDEDGSIPTTTLMTAVDFWNRFP</sequence>
<keyword evidence="3" id="KW-1185">Reference proteome</keyword>
<dbReference type="Pfam" id="PF20150">
    <property type="entry name" value="2EXR"/>
    <property type="match status" value="1"/>
</dbReference>
<protein>
    <recommendedName>
        <fullName evidence="1">2EXR domain-containing protein</fullName>
    </recommendedName>
</protein>
<dbReference type="InParanoid" id="A0A2J6SRS7"/>
<dbReference type="OrthoDB" id="4737394at2759"/>